<organism evidence="1 2">
    <name type="scientific">Niallia oryzisoli</name>
    <dbReference type="NCBI Taxonomy" id="1737571"/>
    <lineage>
        <taxon>Bacteria</taxon>
        <taxon>Bacillati</taxon>
        <taxon>Bacillota</taxon>
        <taxon>Bacilli</taxon>
        <taxon>Bacillales</taxon>
        <taxon>Bacillaceae</taxon>
        <taxon>Niallia</taxon>
    </lineage>
</organism>
<dbReference type="Proteomes" id="UP001357223">
    <property type="component" value="Chromosome"/>
</dbReference>
<accession>A0ABZ2CGI5</accession>
<proteinExistence type="predicted"/>
<dbReference type="RefSeq" id="WP_338451022.1">
    <property type="nucleotide sequence ID" value="NZ_CP137640.1"/>
</dbReference>
<keyword evidence="2" id="KW-1185">Reference proteome</keyword>
<gene>
    <name evidence="1" type="ORF">R4Z09_03625</name>
</gene>
<dbReference type="EMBL" id="CP137640">
    <property type="protein sequence ID" value="WVX82118.1"/>
    <property type="molecule type" value="Genomic_DNA"/>
</dbReference>
<reference evidence="1 2" key="1">
    <citation type="submission" date="2023-10" db="EMBL/GenBank/DDBJ databases">
        <title>Niallia locisalis sp.nov. isolated from a salt pond sample.</title>
        <authorList>
            <person name="Li X.-J."/>
            <person name="Dong L."/>
        </authorList>
    </citation>
    <scope>NUCLEOTIDE SEQUENCE [LARGE SCALE GENOMIC DNA]</scope>
    <source>
        <strain evidence="1 2">DSM 29761</strain>
    </source>
</reference>
<sequence>MEHINMENLQSFVSEKVMVTILDQDGEEQAPFVPKEIQKLEVCPDHTHLRIYFDSRHFFAVPLTACVTLTENEWTAYDQQSQLHYVIKKRV</sequence>
<evidence type="ECO:0000313" key="1">
    <source>
        <dbReference type="EMBL" id="WVX82118.1"/>
    </source>
</evidence>
<name>A0ABZ2CGI5_9BACI</name>
<evidence type="ECO:0000313" key="2">
    <source>
        <dbReference type="Proteomes" id="UP001357223"/>
    </source>
</evidence>
<protein>
    <submittedName>
        <fullName evidence="1">Uncharacterized protein</fullName>
    </submittedName>
</protein>